<comment type="caution">
    <text evidence="2">The sequence shown here is derived from an EMBL/GenBank/DDBJ whole genome shotgun (WGS) entry which is preliminary data.</text>
</comment>
<name>A0A432ZZF6_9FUNG</name>
<dbReference type="AlphaFoldDB" id="A0A432ZZF6"/>
<dbReference type="OrthoDB" id="2403345at2759"/>
<accession>A0A432ZZF6</accession>
<evidence type="ECO:0000313" key="2">
    <source>
        <dbReference type="EMBL" id="RUO95881.1"/>
    </source>
</evidence>
<gene>
    <name evidence="2" type="ORF">BC936DRAFT_143021</name>
</gene>
<sequence length="526" mass="59400">MMSNTLTLYSMSEYWERPISKWGNVNRWDQFFTEKNPNATKHISRSSFGAELQTLVRNLEPGTRAIEKAISMQRDLKKAGHTVAQLSSDDPPPYNGPSRKRSRDDEDEERGEPEMHTPLAPGNFEELTFDPRVGQMLLPYRRILEEMRRHQTEETSQRARHLSVMLMWSVVDQSLFFKGSEPVASVALPRPAVNISLLESVLMENQSERIQHAVMIMRNLRANGVMDDASSGLRRWLARLRGICYIIDVATVLSAITSVLVCSLTPCRGPGSKPSENNIKAQLWTKIFQDAFLLGQDNIDVNWEYHHQIPGNGGTVSARSDFAAVILNEADQQFPFFIVEFEANGLSVHKDAMVAIAETAFEYNRILAAAPYLSEDEVNATCLHIGLVNGTSIRMGSMKAVYNETKESLIYVYDADKAIFKLRTGNQEADIASALVLMAYLRRNVCKDGMVLKMLLKRKPKVHHGALLAALPRLPKQAVKSRPHETEFTPKAKRVRFIDNLTIEKILANILFTRNYVSAMVSWCES</sequence>
<feature type="region of interest" description="Disordered" evidence="1">
    <location>
        <begin position="77"/>
        <end position="126"/>
    </location>
</feature>
<keyword evidence="3" id="KW-1185">Reference proteome</keyword>
<proteinExistence type="predicted"/>
<dbReference type="EMBL" id="RBNI01025031">
    <property type="protein sequence ID" value="RUO95881.1"/>
    <property type="molecule type" value="Genomic_DNA"/>
</dbReference>
<dbReference type="Proteomes" id="UP000268093">
    <property type="component" value="Unassembled WGS sequence"/>
</dbReference>
<reference evidence="2 3" key="1">
    <citation type="journal article" date="2018" name="New Phytol.">
        <title>Phylogenomics of Endogonaceae and evolution of mycorrhizas within Mucoromycota.</title>
        <authorList>
            <person name="Chang Y."/>
            <person name="Desiro A."/>
            <person name="Na H."/>
            <person name="Sandor L."/>
            <person name="Lipzen A."/>
            <person name="Clum A."/>
            <person name="Barry K."/>
            <person name="Grigoriev I.V."/>
            <person name="Martin F.M."/>
            <person name="Stajich J.E."/>
            <person name="Smith M.E."/>
            <person name="Bonito G."/>
            <person name="Spatafora J.W."/>
        </authorList>
    </citation>
    <scope>NUCLEOTIDE SEQUENCE [LARGE SCALE GENOMIC DNA]</scope>
    <source>
        <strain evidence="2 3">GMNB39</strain>
    </source>
</reference>
<evidence type="ECO:0000313" key="3">
    <source>
        <dbReference type="Proteomes" id="UP000268093"/>
    </source>
</evidence>
<organism evidence="2 3">
    <name type="scientific">Jimgerdemannia flammicorona</name>
    <dbReference type="NCBI Taxonomy" id="994334"/>
    <lineage>
        <taxon>Eukaryota</taxon>
        <taxon>Fungi</taxon>
        <taxon>Fungi incertae sedis</taxon>
        <taxon>Mucoromycota</taxon>
        <taxon>Mucoromycotina</taxon>
        <taxon>Endogonomycetes</taxon>
        <taxon>Endogonales</taxon>
        <taxon>Endogonaceae</taxon>
        <taxon>Jimgerdemannia</taxon>
    </lineage>
</organism>
<protein>
    <submittedName>
        <fullName evidence="2">Uncharacterized protein</fullName>
    </submittedName>
</protein>
<evidence type="ECO:0000256" key="1">
    <source>
        <dbReference type="SAM" id="MobiDB-lite"/>
    </source>
</evidence>